<gene>
    <name evidence="1" type="ORF">DBW71_06425</name>
</gene>
<organism evidence="1 2">
    <name type="scientific">PS1 clade bacterium</name>
    <dbReference type="NCBI Taxonomy" id="2175152"/>
    <lineage>
        <taxon>Bacteria</taxon>
        <taxon>Pseudomonadati</taxon>
        <taxon>Pseudomonadota</taxon>
        <taxon>Alphaproteobacteria</taxon>
        <taxon>PS1 clade</taxon>
    </lineage>
</organism>
<dbReference type="AlphaFoldDB" id="A0A368DJY3"/>
<reference evidence="1 2" key="1">
    <citation type="journal article" date="2018" name="Microbiome">
        <title>Fine metagenomic profile of the Mediterranean stratified and mixed water columns revealed by assembly and recruitment.</title>
        <authorList>
            <person name="Haro-Moreno J.M."/>
            <person name="Lopez-Perez M."/>
            <person name="De La Torre J.R."/>
            <person name="Picazo A."/>
            <person name="Camacho A."/>
            <person name="Rodriguez-Valera F."/>
        </authorList>
    </citation>
    <scope>NUCLEOTIDE SEQUENCE [LARGE SCALE GENOMIC DNA]</scope>
    <source>
        <strain evidence="1">MED-G57</strain>
    </source>
</reference>
<protein>
    <submittedName>
        <fullName evidence="1">Uncharacterized protein</fullName>
    </submittedName>
</protein>
<comment type="caution">
    <text evidence="1">The sequence shown here is derived from an EMBL/GenBank/DDBJ whole genome shotgun (WGS) entry which is preliminary data.</text>
</comment>
<evidence type="ECO:0000313" key="2">
    <source>
        <dbReference type="Proteomes" id="UP000253570"/>
    </source>
</evidence>
<dbReference type="Proteomes" id="UP000253570">
    <property type="component" value="Unassembled WGS sequence"/>
</dbReference>
<sequence length="274" mass="31534">MFKNLIFIFVILFIASLSGDLKAKCPDIENIKVTESYGIQICAMPKVDQKYLDHAKKVMDKLIDYNGDGLVDNQMAIDKVISTGSPYVVFSSGREENKFLDEFYSDEAFDYMDECEELKDEETCIALAEEKYGTWLAVFTNEMNLSGSGWDATIEEGLHLITHMGYAQAYPGIFGQHKDSEIAKFMDIARGGYFEDAQRRYPNGAYYTYDDRSCSYACQITEYTFWAITSLRGHHIDRAREIRDEWRPNTPEKMREVDPALVVFLSKDEYGIHF</sequence>
<name>A0A368DJY3_9PROT</name>
<proteinExistence type="predicted"/>
<dbReference type="EMBL" id="QOQD01000023">
    <property type="protein sequence ID" value="RCL71646.1"/>
    <property type="molecule type" value="Genomic_DNA"/>
</dbReference>
<accession>A0A368DJY3</accession>
<evidence type="ECO:0000313" key="1">
    <source>
        <dbReference type="EMBL" id="RCL71646.1"/>
    </source>
</evidence>